<accession>A0A4P2PTS3</accession>
<dbReference type="GO" id="GO:0004252">
    <property type="term" value="F:serine-type endopeptidase activity"/>
    <property type="evidence" value="ECO:0007669"/>
    <property type="project" value="InterPro"/>
</dbReference>
<evidence type="ECO:0000313" key="2">
    <source>
        <dbReference type="EMBL" id="AUX19783.1"/>
    </source>
</evidence>
<dbReference type="InterPro" id="IPR043504">
    <property type="entry name" value="Peptidase_S1_PA_chymotrypsin"/>
</dbReference>
<dbReference type="GO" id="GO:0006508">
    <property type="term" value="P:proteolysis"/>
    <property type="evidence" value="ECO:0007669"/>
    <property type="project" value="InterPro"/>
</dbReference>
<dbReference type="PRINTS" id="PR00722">
    <property type="entry name" value="CHYMOTRYPSIN"/>
</dbReference>
<proteinExistence type="predicted"/>
<dbReference type="Proteomes" id="UP000295781">
    <property type="component" value="Chromosome"/>
</dbReference>
<reference evidence="2 3" key="1">
    <citation type="submission" date="2015-09" db="EMBL/GenBank/DDBJ databases">
        <title>Sorangium comparison.</title>
        <authorList>
            <person name="Zaburannyi N."/>
            <person name="Bunk B."/>
            <person name="Overmann J."/>
            <person name="Mueller R."/>
        </authorList>
    </citation>
    <scope>NUCLEOTIDE SEQUENCE [LARGE SCALE GENOMIC DNA]</scope>
    <source>
        <strain evidence="2 3">So ceGT47</strain>
    </source>
</reference>
<dbReference type="InterPro" id="IPR018114">
    <property type="entry name" value="TRYPSIN_HIS"/>
</dbReference>
<name>A0A4P2PTS3_SORCE</name>
<dbReference type="InterPro" id="IPR001254">
    <property type="entry name" value="Trypsin_dom"/>
</dbReference>
<dbReference type="PROSITE" id="PS00134">
    <property type="entry name" value="TRYPSIN_HIS"/>
    <property type="match status" value="1"/>
</dbReference>
<sequence>MRNGLLIAILVLGGPGCADTLASDDGEQPLLTSRQPIVGGTADAAHAYVVGVGNTRKAYCSGTLISARTVITAGHCHGNITRVYFGASLGRRSTSVRVEISRRHPGFRSATLENDLTLLKLESDAPVQPAPLLRESMVNSGQYIGPEYTFVGYGVSDGVAGTGFGTRRVAAFPIVAVGPARVGGTPGTIDATQFYYQVPRMNTCDGDSGGPAFLVRWGVERHAGVTSFGDDPCTLDGVQARTDALQIAAFIQPTIDEFEPDNPCRADGVCAPSCDVGPEVVDPDCAELHCGADGVCALACALPADPDCAGRHDGLGG</sequence>
<dbReference type="Pfam" id="PF00089">
    <property type="entry name" value="Trypsin"/>
    <property type="match status" value="1"/>
</dbReference>
<dbReference type="AlphaFoldDB" id="A0A4P2PTS3"/>
<gene>
    <name evidence="2" type="ORF">SOCEGT47_002360</name>
</gene>
<dbReference type="InterPro" id="IPR051333">
    <property type="entry name" value="CLIP_Serine_Protease"/>
</dbReference>
<dbReference type="InterPro" id="IPR001314">
    <property type="entry name" value="Peptidase_S1A"/>
</dbReference>
<protein>
    <submittedName>
        <fullName evidence="2">Trypsin</fullName>
    </submittedName>
</protein>
<dbReference type="Gene3D" id="2.40.10.10">
    <property type="entry name" value="Trypsin-like serine proteases"/>
    <property type="match status" value="1"/>
</dbReference>
<dbReference type="PANTHER" id="PTHR24260">
    <property type="match status" value="1"/>
</dbReference>
<evidence type="ECO:0000313" key="3">
    <source>
        <dbReference type="Proteomes" id="UP000295781"/>
    </source>
</evidence>
<dbReference type="InterPro" id="IPR009003">
    <property type="entry name" value="Peptidase_S1_PA"/>
</dbReference>
<dbReference type="SUPFAM" id="SSF50494">
    <property type="entry name" value="Trypsin-like serine proteases"/>
    <property type="match status" value="1"/>
</dbReference>
<dbReference type="PROSITE" id="PS50240">
    <property type="entry name" value="TRYPSIN_DOM"/>
    <property type="match status" value="1"/>
</dbReference>
<evidence type="ECO:0000259" key="1">
    <source>
        <dbReference type="PROSITE" id="PS50240"/>
    </source>
</evidence>
<dbReference type="PANTHER" id="PTHR24260:SF147">
    <property type="entry name" value="EG:BACR7A4.3 PROTEIN-RELATED"/>
    <property type="match status" value="1"/>
</dbReference>
<dbReference type="EMBL" id="CP012670">
    <property type="protein sequence ID" value="AUX19783.1"/>
    <property type="molecule type" value="Genomic_DNA"/>
</dbReference>
<organism evidence="2 3">
    <name type="scientific">Sorangium cellulosum</name>
    <name type="common">Polyangium cellulosum</name>
    <dbReference type="NCBI Taxonomy" id="56"/>
    <lineage>
        <taxon>Bacteria</taxon>
        <taxon>Pseudomonadati</taxon>
        <taxon>Myxococcota</taxon>
        <taxon>Polyangia</taxon>
        <taxon>Polyangiales</taxon>
        <taxon>Polyangiaceae</taxon>
        <taxon>Sorangium</taxon>
    </lineage>
</organism>
<dbReference type="RefSeq" id="WP_129344499.1">
    <property type="nucleotide sequence ID" value="NZ_CP012670.1"/>
</dbReference>
<feature type="domain" description="Peptidase S1" evidence="1">
    <location>
        <begin position="37"/>
        <end position="256"/>
    </location>
</feature>
<dbReference type="SMART" id="SM00020">
    <property type="entry name" value="Tryp_SPc"/>
    <property type="match status" value="1"/>
</dbReference>
<dbReference type="OrthoDB" id="5290391at2"/>